<organism evidence="1 2">
    <name type="scientific">Portunus trituberculatus</name>
    <name type="common">Swimming crab</name>
    <name type="synonym">Neptunus trituberculatus</name>
    <dbReference type="NCBI Taxonomy" id="210409"/>
    <lineage>
        <taxon>Eukaryota</taxon>
        <taxon>Metazoa</taxon>
        <taxon>Ecdysozoa</taxon>
        <taxon>Arthropoda</taxon>
        <taxon>Crustacea</taxon>
        <taxon>Multicrustacea</taxon>
        <taxon>Malacostraca</taxon>
        <taxon>Eumalacostraca</taxon>
        <taxon>Eucarida</taxon>
        <taxon>Decapoda</taxon>
        <taxon>Pleocyemata</taxon>
        <taxon>Brachyura</taxon>
        <taxon>Eubrachyura</taxon>
        <taxon>Portunoidea</taxon>
        <taxon>Portunidae</taxon>
        <taxon>Portuninae</taxon>
        <taxon>Portunus</taxon>
    </lineage>
</organism>
<comment type="caution">
    <text evidence="1">The sequence shown here is derived from an EMBL/GenBank/DDBJ whole genome shotgun (WGS) entry which is preliminary data.</text>
</comment>
<evidence type="ECO:0000313" key="1">
    <source>
        <dbReference type="EMBL" id="MPC44156.1"/>
    </source>
</evidence>
<protein>
    <submittedName>
        <fullName evidence="1">Uncharacterized protein</fullName>
    </submittedName>
</protein>
<dbReference type="Proteomes" id="UP000324222">
    <property type="component" value="Unassembled WGS sequence"/>
</dbReference>
<keyword evidence="2" id="KW-1185">Reference proteome</keyword>
<name>A0A5B7FFL8_PORTR</name>
<evidence type="ECO:0000313" key="2">
    <source>
        <dbReference type="Proteomes" id="UP000324222"/>
    </source>
</evidence>
<accession>A0A5B7FFL8</accession>
<reference evidence="1 2" key="1">
    <citation type="submission" date="2019-05" db="EMBL/GenBank/DDBJ databases">
        <title>Another draft genome of Portunus trituberculatus and its Hox gene families provides insights of decapod evolution.</title>
        <authorList>
            <person name="Jeong J.-H."/>
            <person name="Song I."/>
            <person name="Kim S."/>
            <person name="Choi T."/>
            <person name="Kim D."/>
            <person name="Ryu S."/>
            <person name="Kim W."/>
        </authorList>
    </citation>
    <scope>NUCLEOTIDE SEQUENCE [LARGE SCALE GENOMIC DNA]</scope>
    <source>
        <tissue evidence="1">Muscle</tissue>
    </source>
</reference>
<sequence>MLIHITSIQIFQCGHQTGYRKITSVSYLTSNEDSFCLTNDELDDTNSVRDPSEPALRCGCYSQKARFTIVL</sequence>
<dbReference type="EMBL" id="VSRR010006151">
    <property type="protein sequence ID" value="MPC44156.1"/>
    <property type="molecule type" value="Genomic_DNA"/>
</dbReference>
<proteinExistence type="predicted"/>
<dbReference type="AlphaFoldDB" id="A0A5B7FFL8"/>
<gene>
    <name evidence="1" type="ORF">E2C01_037820</name>
</gene>